<gene>
    <name evidence="1" type="ORF">D8674_000407</name>
</gene>
<proteinExistence type="predicted"/>
<dbReference type="EMBL" id="SMOL01000768">
    <property type="protein sequence ID" value="KAB2597487.1"/>
    <property type="molecule type" value="Genomic_DNA"/>
</dbReference>
<organism evidence="1 2">
    <name type="scientific">Pyrus ussuriensis x Pyrus communis</name>
    <dbReference type="NCBI Taxonomy" id="2448454"/>
    <lineage>
        <taxon>Eukaryota</taxon>
        <taxon>Viridiplantae</taxon>
        <taxon>Streptophyta</taxon>
        <taxon>Embryophyta</taxon>
        <taxon>Tracheophyta</taxon>
        <taxon>Spermatophyta</taxon>
        <taxon>Magnoliopsida</taxon>
        <taxon>eudicotyledons</taxon>
        <taxon>Gunneridae</taxon>
        <taxon>Pentapetalae</taxon>
        <taxon>rosids</taxon>
        <taxon>fabids</taxon>
        <taxon>Rosales</taxon>
        <taxon>Rosaceae</taxon>
        <taxon>Amygdaloideae</taxon>
        <taxon>Maleae</taxon>
        <taxon>Pyrus</taxon>
    </lineage>
</organism>
<dbReference type="Proteomes" id="UP000327157">
    <property type="component" value="Chromosome 1"/>
</dbReference>
<evidence type="ECO:0000313" key="2">
    <source>
        <dbReference type="Proteomes" id="UP000327157"/>
    </source>
</evidence>
<dbReference type="OrthoDB" id="1723951at2759"/>
<keyword evidence="2" id="KW-1185">Reference proteome</keyword>
<protein>
    <submittedName>
        <fullName evidence="1">Auxin-induced protein 5NG4</fullName>
    </submittedName>
</protein>
<accession>A0A5N5F3E4</accession>
<reference evidence="2" key="2">
    <citation type="submission" date="2019-10" db="EMBL/GenBank/DDBJ databases">
        <title>A de novo genome assembly of a pear dwarfing rootstock.</title>
        <authorList>
            <person name="Wang F."/>
            <person name="Wang J."/>
            <person name="Li S."/>
            <person name="Zhang Y."/>
            <person name="Fang M."/>
            <person name="Ma L."/>
            <person name="Zhao Y."/>
            <person name="Jiang S."/>
        </authorList>
    </citation>
    <scope>NUCLEOTIDE SEQUENCE [LARGE SCALE GENOMIC DNA]</scope>
</reference>
<comment type="caution">
    <text evidence="1">The sequence shown here is derived from an EMBL/GenBank/DDBJ whole genome shotgun (WGS) entry which is preliminary data.</text>
</comment>
<dbReference type="AlphaFoldDB" id="A0A5N5F3E4"/>
<evidence type="ECO:0000313" key="1">
    <source>
        <dbReference type="EMBL" id="KAB2597487.1"/>
    </source>
</evidence>
<name>A0A5N5F3E4_9ROSA</name>
<reference evidence="1 2" key="3">
    <citation type="submission" date="2019-11" db="EMBL/GenBank/DDBJ databases">
        <title>A de novo genome assembly of a pear dwarfing rootstock.</title>
        <authorList>
            <person name="Wang F."/>
            <person name="Wang J."/>
            <person name="Li S."/>
            <person name="Zhang Y."/>
            <person name="Fang M."/>
            <person name="Ma L."/>
            <person name="Zhao Y."/>
            <person name="Jiang S."/>
        </authorList>
    </citation>
    <scope>NUCLEOTIDE SEQUENCE [LARGE SCALE GENOMIC DNA]</scope>
    <source>
        <strain evidence="1">S2</strain>
        <tissue evidence="1">Leaf</tissue>
    </source>
</reference>
<reference evidence="1 2" key="1">
    <citation type="submission" date="2019-09" db="EMBL/GenBank/DDBJ databases">
        <authorList>
            <person name="Ou C."/>
        </authorList>
    </citation>
    <scope>NUCLEOTIDE SEQUENCE [LARGE SCALE GENOMIC DNA]</scope>
    <source>
        <strain evidence="1">S2</strain>
        <tissue evidence="1">Leaf</tissue>
    </source>
</reference>
<sequence length="53" mass="5749">MAAATLVGVGVGYVWKAHAAMATIQLFTGGYHVITKVAIFARDLARTRLESKW</sequence>